<dbReference type="PANTHER" id="PTHR48083:SF1">
    <property type="entry name" value="DEHYDROGENASE, PUTATIVE (AFU_ORTHOLOGUE AFUA_7G06510)-RELATED"/>
    <property type="match status" value="1"/>
</dbReference>
<dbReference type="GO" id="GO:0033539">
    <property type="term" value="P:fatty acid beta-oxidation using acyl-CoA dehydrogenase"/>
    <property type="evidence" value="ECO:0007669"/>
    <property type="project" value="TreeGrafter"/>
</dbReference>
<dbReference type="EMBL" id="JYIJ01000017">
    <property type="protein sequence ID" value="KWX03666.1"/>
    <property type="molecule type" value="Genomic_DNA"/>
</dbReference>
<dbReference type="InterPro" id="IPR046373">
    <property type="entry name" value="Acyl-CoA_Oxase/DH_mid-dom_sf"/>
</dbReference>
<keyword evidence="5 6" id="KW-0560">Oxidoreductase</keyword>
<comment type="similarity">
    <text evidence="2 6">Belongs to the acyl-CoA dehydrogenase family.</text>
</comment>
<dbReference type="Proteomes" id="UP000070188">
    <property type="component" value="Unassembled WGS sequence"/>
</dbReference>
<reference evidence="10" key="3">
    <citation type="submission" date="2015-04" db="EMBL/GenBank/DDBJ databases">
        <title>Physiological reanalysis, assessment of diazotrophy, and genome sequences of multiple isolates of Streptomyces thermoautotrophicus.</title>
        <authorList>
            <person name="MacKellar D.C."/>
            <person name="Lieber L."/>
            <person name="Norman J."/>
            <person name="Bolger A."/>
            <person name="Tobin C."/>
            <person name="Murray J.W."/>
            <person name="Woodward J."/>
            <person name="Friesen M."/>
            <person name="Prell J."/>
        </authorList>
    </citation>
    <scope>NUCLEOTIDE SEQUENCE [LARGE SCALE GENOMIC DNA]</scope>
    <source>
        <strain evidence="10">H1</strain>
    </source>
</reference>
<name>A0A132MXK8_9ACTN</name>
<feature type="domain" description="Acyl-CoA dehydrogenase/oxidase C-terminal" evidence="7">
    <location>
        <begin position="229"/>
        <end position="384"/>
    </location>
</feature>
<dbReference type="STRING" id="1469144.LI90_3626"/>
<sequence length="392" mass="41714">MNFTETPEQRMLRQAVAELAARYGYQYFIDKAKSGGKTTELWEEAGRLGYLGVAVPEEYGGGGGGIYELAIVCEELAAGGCPLLLIVVSPAIAATVIAKVGTEDQKKRYLPGFADGSLKMSFAITEPDAGSNSHRLATVARRDGTDWLLTGRKVFISGVDETDATLVVARLAESSTGRLRPALFVVPRDTPGLEYREIPMEVTSPEKQFQVYLDEARLPADALVGGEDAGLPALFAGLNPERITIAAYANGIARFALARGVAYARARQVWDVPIGQHQGIAHPLAQAKIAVELARLATQKAAWLYDQGERGADGVDDTAVGEAANIAKYAAAEAAIDAVDKAIQAHGGNGLTTEYGVGALWSIVRAARIAPVSREMILNFVAQHTLGLGRSY</sequence>
<dbReference type="Pfam" id="PF02770">
    <property type="entry name" value="Acyl-CoA_dh_M"/>
    <property type="match status" value="1"/>
</dbReference>
<evidence type="ECO:0000259" key="7">
    <source>
        <dbReference type="Pfam" id="PF00441"/>
    </source>
</evidence>
<evidence type="ECO:0000259" key="9">
    <source>
        <dbReference type="Pfam" id="PF02771"/>
    </source>
</evidence>
<dbReference type="GO" id="GO:0008470">
    <property type="term" value="F:3-methylbutanoyl-CoA dehydrogenase activity"/>
    <property type="evidence" value="ECO:0007669"/>
    <property type="project" value="UniProtKB-EC"/>
</dbReference>
<dbReference type="Gene3D" id="1.10.540.10">
    <property type="entry name" value="Acyl-CoA dehydrogenase/oxidase, N-terminal domain"/>
    <property type="match status" value="1"/>
</dbReference>
<evidence type="ECO:0000256" key="1">
    <source>
        <dbReference type="ARBA" id="ARBA00001974"/>
    </source>
</evidence>
<evidence type="ECO:0000259" key="8">
    <source>
        <dbReference type="Pfam" id="PF02770"/>
    </source>
</evidence>
<dbReference type="InterPro" id="IPR009100">
    <property type="entry name" value="AcylCoA_DH/oxidase_NM_dom_sf"/>
</dbReference>
<evidence type="ECO:0000256" key="5">
    <source>
        <dbReference type="ARBA" id="ARBA00023002"/>
    </source>
</evidence>
<dbReference type="CDD" id="cd00567">
    <property type="entry name" value="ACAD"/>
    <property type="match status" value="1"/>
</dbReference>
<dbReference type="InterPro" id="IPR037069">
    <property type="entry name" value="AcylCoA_DH/ox_N_sf"/>
</dbReference>
<dbReference type="EC" id="1.3.8.4" evidence="10"/>
<dbReference type="EMBL" id="LAXD01000001">
    <property type="protein sequence ID" value="KWX02583.1"/>
    <property type="molecule type" value="Genomic_DNA"/>
</dbReference>
<keyword evidence="3 6" id="KW-0285">Flavoprotein</keyword>
<evidence type="ECO:0000256" key="4">
    <source>
        <dbReference type="ARBA" id="ARBA00022827"/>
    </source>
</evidence>
<dbReference type="Pfam" id="PF02771">
    <property type="entry name" value="Acyl-CoA_dh_N"/>
    <property type="match status" value="1"/>
</dbReference>
<organism evidence="10 12">
    <name type="scientific">Carbonactinospora thermoautotrophica</name>
    <dbReference type="NCBI Taxonomy" id="1469144"/>
    <lineage>
        <taxon>Bacteria</taxon>
        <taxon>Bacillati</taxon>
        <taxon>Actinomycetota</taxon>
        <taxon>Actinomycetes</taxon>
        <taxon>Kitasatosporales</taxon>
        <taxon>Carbonactinosporaceae</taxon>
        <taxon>Carbonactinospora</taxon>
    </lineage>
</organism>
<dbReference type="PIRSF" id="PIRSF016578">
    <property type="entry name" value="HsaA"/>
    <property type="match status" value="1"/>
</dbReference>
<dbReference type="SUPFAM" id="SSF47203">
    <property type="entry name" value="Acyl-CoA dehydrogenase C-terminal domain-like"/>
    <property type="match status" value="1"/>
</dbReference>
<feature type="domain" description="Acyl-CoA oxidase/dehydrogenase middle" evidence="8">
    <location>
        <begin position="121"/>
        <end position="199"/>
    </location>
</feature>
<dbReference type="AlphaFoldDB" id="A0A132MXK8"/>
<dbReference type="PATRIC" id="fig|1469144.10.peg.3889"/>
<evidence type="ECO:0000256" key="3">
    <source>
        <dbReference type="ARBA" id="ARBA00022630"/>
    </source>
</evidence>
<dbReference type="Gene3D" id="2.40.110.10">
    <property type="entry name" value="Butyryl-CoA Dehydrogenase, subunit A, domain 2"/>
    <property type="match status" value="1"/>
</dbReference>
<dbReference type="InterPro" id="IPR006091">
    <property type="entry name" value="Acyl-CoA_Oxase/DH_mid-dom"/>
</dbReference>
<evidence type="ECO:0000256" key="2">
    <source>
        <dbReference type="ARBA" id="ARBA00009347"/>
    </source>
</evidence>
<dbReference type="InterPro" id="IPR009075">
    <property type="entry name" value="AcylCo_DH/oxidase_C"/>
</dbReference>
<proteinExistence type="inferred from homology"/>
<comment type="cofactor">
    <cofactor evidence="1 6">
        <name>FAD</name>
        <dbReference type="ChEBI" id="CHEBI:57692"/>
    </cofactor>
</comment>
<dbReference type="InterPro" id="IPR013786">
    <property type="entry name" value="AcylCoA_DH/ox_N"/>
</dbReference>
<dbReference type="InterPro" id="IPR036250">
    <property type="entry name" value="AcylCo_DH-like_C"/>
</dbReference>
<gene>
    <name evidence="10" type="ORF">LI90_3626</name>
    <name evidence="11" type="ORF">TH66_12620</name>
</gene>
<dbReference type="PANTHER" id="PTHR48083">
    <property type="entry name" value="MEDIUM-CHAIN SPECIFIC ACYL-COA DEHYDROGENASE, MITOCHONDRIAL-RELATED"/>
    <property type="match status" value="1"/>
</dbReference>
<dbReference type="OrthoDB" id="8876745at2"/>
<dbReference type="Proteomes" id="UP000070659">
    <property type="component" value="Unassembled WGS sequence"/>
</dbReference>
<reference evidence="12" key="2">
    <citation type="submission" date="2015-04" db="EMBL/GenBank/DDBJ databases">
        <title>Physiological reanalysis, assessment of diazotrophy, and genome sequences of multiple isolates of Streptomyces thermoautotrophicus.</title>
        <authorList>
            <person name="MacKellar D.C."/>
            <person name="Lieber L."/>
            <person name="Norman J."/>
            <person name="Bolger A."/>
            <person name="Tobin C."/>
            <person name="Murray J.W."/>
            <person name="Chang R."/>
            <person name="Ford T."/>
            <person name="Nguyen P.Q."/>
            <person name="Woodward J."/>
            <person name="Permingeat H."/>
            <person name="Joshi N.S."/>
            <person name="Silver P.A."/>
            <person name="Usadel B."/>
            <person name="Rutherford A.W."/>
            <person name="Friesen M."/>
            <person name="Prell J."/>
        </authorList>
    </citation>
    <scope>NUCLEOTIDE SEQUENCE [LARGE SCALE GENOMIC DNA]</scope>
    <source>
        <strain evidence="12">H1</strain>
    </source>
</reference>
<dbReference type="Pfam" id="PF00441">
    <property type="entry name" value="Acyl-CoA_dh_1"/>
    <property type="match status" value="1"/>
</dbReference>
<evidence type="ECO:0000313" key="13">
    <source>
        <dbReference type="Proteomes" id="UP000070659"/>
    </source>
</evidence>
<keyword evidence="12" id="KW-1185">Reference proteome</keyword>
<dbReference type="Gene3D" id="1.20.140.10">
    <property type="entry name" value="Butyryl-CoA Dehydrogenase, subunit A, domain 3"/>
    <property type="match status" value="1"/>
</dbReference>
<accession>A0A132MXK8</accession>
<reference evidence="11 13" key="1">
    <citation type="submission" date="2015-02" db="EMBL/GenBank/DDBJ databases">
        <title>Physiological reanalysis, assessment of diazotrophy, and genome sequences of multiple isolates of Streptomyces thermoautotrophicus.</title>
        <authorList>
            <person name="MacKellar D.C."/>
            <person name="Lieber L."/>
            <person name="Norman J."/>
            <person name="Bolger A."/>
            <person name="Tobin C."/>
            <person name="Murray J.W."/>
            <person name="Prell J."/>
        </authorList>
    </citation>
    <scope>NUCLEOTIDE SEQUENCE [LARGE SCALE GENOMIC DNA]</scope>
    <source>
        <strain evidence="11 13">UBT1</strain>
    </source>
</reference>
<protein>
    <submittedName>
        <fullName evidence="11">Acyl-CoA dehydrogenase</fullName>
    </submittedName>
    <submittedName>
        <fullName evidence="10">Isovaleryl-CoA dehydrogenase</fullName>
        <ecNumber evidence="10">1.3.8.4</ecNumber>
    </submittedName>
</protein>
<dbReference type="RefSeq" id="WP_066889689.1">
    <property type="nucleotide sequence ID" value="NZ_JYIJ01000017.1"/>
</dbReference>
<evidence type="ECO:0000256" key="6">
    <source>
        <dbReference type="RuleBase" id="RU362125"/>
    </source>
</evidence>
<dbReference type="GO" id="GO:0005737">
    <property type="term" value="C:cytoplasm"/>
    <property type="evidence" value="ECO:0007669"/>
    <property type="project" value="TreeGrafter"/>
</dbReference>
<keyword evidence="4 6" id="KW-0274">FAD</keyword>
<comment type="caution">
    <text evidence="10">The sequence shown here is derived from an EMBL/GenBank/DDBJ whole genome shotgun (WGS) entry which is preliminary data.</text>
</comment>
<dbReference type="FunFam" id="1.20.140.10:FF:000012">
    <property type="entry name" value="Acyl-CoA dehydrogenase fadE12"/>
    <property type="match status" value="1"/>
</dbReference>
<dbReference type="InterPro" id="IPR050741">
    <property type="entry name" value="Acyl-CoA_dehydrogenase"/>
</dbReference>
<evidence type="ECO:0000313" key="12">
    <source>
        <dbReference type="Proteomes" id="UP000070188"/>
    </source>
</evidence>
<dbReference type="GO" id="GO:0050660">
    <property type="term" value="F:flavin adenine dinucleotide binding"/>
    <property type="evidence" value="ECO:0007669"/>
    <property type="project" value="InterPro"/>
</dbReference>
<evidence type="ECO:0000313" key="11">
    <source>
        <dbReference type="EMBL" id="KWX03666.1"/>
    </source>
</evidence>
<evidence type="ECO:0000313" key="10">
    <source>
        <dbReference type="EMBL" id="KWX02583.1"/>
    </source>
</evidence>
<dbReference type="SUPFAM" id="SSF56645">
    <property type="entry name" value="Acyl-CoA dehydrogenase NM domain-like"/>
    <property type="match status" value="1"/>
</dbReference>
<feature type="domain" description="Acyl-CoA dehydrogenase/oxidase N-terminal" evidence="9">
    <location>
        <begin position="6"/>
        <end position="116"/>
    </location>
</feature>